<comment type="caution">
    <text evidence="3">The sequence shown here is derived from an EMBL/GenBank/DDBJ whole genome shotgun (WGS) entry which is preliminary data.</text>
</comment>
<dbReference type="InterPro" id="IPR001509">
    <property type="entry name" value="Epimerase_deHydtase"/>
</dbReference>
<dbReference type="Gene3D" id="3.40.50.720">
    <property type="entry name" value="NAD(P)-binding Rossmann-like Domain"/>
    <property type="match status" value="1"/>
</dbReference>
<dbReference type="Pfam" id="PF01370">
    <property type="entry name" value="Epimerase"/>
    <property type="match status" value="1"/>
</dbReference>
<feature type="non-terminal residue" evidence="3">
    <location>
        <position position="89"/>
    </location>
</feature>
<dbReference type="InterPro" id="IPR036291">
    <property type="entry name" value="NAD(P)-bd_dom_sf"/>
</dbReference>
<organism evidence="3">
    <name type="scientific">marine sediment metagenome</name>
    <dbReference type="NCBI Taxonomy" id="412755"/>
    <lineage>
        <taxon>unclassified sequences</taxon>
        <taxon>metagenomes</taxon>
        <taxon>ecological metagenomes</taxon>
    </lineage>
</organism>
<protein>
    <recommendedName>
        <fullName evidence="2">NAD-dependent epimerase/dehydratase domain-containing protein</fullName>
    </recommendedName>
</protein>
<reference evidence="3" key="1">
    <citation type="journal article" date="2014" name="Front. Microbiol.">
        <title>High frequency of phylogenetically diverse reductive dehalogenase-homologous genes in deep subseafloor sedimentary metagenomes.</title>
        <authorList>
            <person name="Kawai M."/>
            <person name="Futagami T."/>
            <person name="Toyoda A."/>
            <person name="Takaki Y."/>
            <person name="Nishi S."/>
            <person name="Hori S."/>
            <person name="Arai W."/>
            <person name="Tsubouchi T."/>
            <person name="Morono Y."/>
            <person name="Uchiyama I."/>
            <person name="Ito T."/>
            <person name="Fujiyama A."/>
            <person name="Inagaki F."/>
            <person name="Takami H."/>
        </authorList>
    </citation>
    <scope>NUCLEOTIDE SEQUENCE</scope>
    <source>
        <strain evidence="3">Expedition CK06-06</strain>
    </source>
</reference>
<dbReference type="SUPFAM" id="SSF51735">
    <property type="entry name" value="NAD(P)-binding Rossmann-fold domains"/>
    <property type="match status" value="1"/>
</dbReference>
<comment type="similarity">
    <text evidence="1">Belongs to the NAD(P)-dependent epimerase/dehydratase family.</text>
</comment>
<dbReference type="EMBL" id="BARS01004708">
    <property type="protein sequence ID" value="GAF82391.1"/>
    <property type="molecule type" value="Genomic_DNA"/>
</dbReference>
<name>X0T4W7_9ZZZZ</name>
<sequence length="89" mass="10035">MKKTKVLVTGGAGFVGSQLVEDLLREKYSVTVLDNLSRGKLDYIQDLLDNKEHDIEFVDGDIRYKDVIDNVMSGVDYVFHQAATNINRS</sequence>
<evidence type="ECO:0000259" key="2">
    <source>
        <dbReference type="Pfam" id="PF01370"/>
    </source>
</evidence>
<gene>
    <name evidence="3" type="ORF">S01H1_09217</name>
</gene>
<evidence type="ECO:0000256" key="1">
    <source>
        <dbReference type="ARBA" id="ARBA00007637"/>
    </source>
</evidence>
<evidence type="ECO:0000313" key="3">
    <source>
        <dbReference type="EMBL" id="GAF82391.1"/>
    </source>
</evidence>
<dbReference type="AlphaFoldDB" id="X0T4W7"/>
<feature type="domain" description="NAD-dependent epimerase/dehydratase" evidence="2">
    <location>
        <begin position="6"/>
        <end position="84"/>
    </location>
</feature>
<dbReference type="PANTHER" id="PTHR43725:SF53">
    <property type="entry name" value="UDP-ARABINOSE 4-EPIMERASE 1"/>
    <property type="match status" value="1"/>
</dbReference>
<accession>X0T4W7</accession>
<dbReference type="PANTHER" id="PTHR43725">
    <property type="entry name" value="UDP-GLUCOSE 4-EPIMERASE"/>
    <property type="match status" value="1"/>
</dbReference>
<proteinExistence type="inferred from homology"/>